<evidence type="ECO:0000313" key="3">
    <source>
        <dbReference type="Proteomes" id="UP001151760"/>
    </source>
</evidence>
<organism evidence="2 3">
    <name type="scientific">Tanacetum coccineum</name>
    <dbReference type="NCBI Taxonomy" id="301880"/>
    <lineage>
        <taxon>Eukaryota</taxon>
        <taxon>Viridiplantae</taxon>
        <taxon>Streptophyta</taxon>
        <taxon>Embryophyta</taxon>
        <taxon>Tracheophyta</taxon>
        <taxon>Spermatophyta</taxon>
        <taxon>Magnoliopsida</taxon>
        <taxon>eudicotyledons</taxon>
        <taxon>Gunneridae</taxon>
        <taxon>Pentapetalae</taxon>
        <taxon>asterids</taxon>
        <taxon>campanulids</taxon>
        <taxon>Asterales</taxon>
        <taxon>Asteraceae</taxon>
        <taxon>Asteroideae</taxon>
        <taxon>Anthemideae</taxon>
        <taxon>Anthemidinae</taxon>
        <taxon>Tanacetum</taxon>
    </lineage>
</organism>
<dbReference type="EMBL" id="BQNB010012755">
    <property type="protein sequence ID" value="GJT07502.1"/>
    <property type="molecule type" value="Genomic_DNA"/>
</dbReference>
<name>A0ABQ5B062_9ASTR</name>
<gene>
    <name evidence="2" type="ORF">Tco_0841964</name>
</gene>
<feature type="region of interest" description="Disordered" evidence="1">
    <location>
        <begin position="1"/>
        <end position="26"/>
    </location>
</feature>
<sequence length="90" mass="10230">MPDPSKPTPQKKRERPSGSGTKHRVVDVDHKGKGNIIDHIEVLFNRASKERLGNKEIKSKGKEKVIVDESVDDKAVRDNVKITNEIYIKR</sequence>
<accession>A0ABQ5B062</accession>
<proteinExistence type="predicted"/>
<reference evidence="2" key="2">
    <citation type="submission" date="2022-01" db="EMBL/GenBank/DDBJ databases">
        <authorList>
            <person name="Yamashiro T."/>
            <person name="Shiraishi A."/>
            <person name="Satake H."/>
            <person name="Nakayama K."/>
        </authorList>
    </citation>
    <scope>NUCLEOTIDE SEQUENCE</scope>
</reference>
<reference evidence="2" key="1">
    <citation type="journal article" date="2022" name="Int. J. Mol. Sci.">
        <title>Draft Genome of Tanacetum Coccineum: Genomic Comparison of Closely Related Tanacetum-Family Plants.</title>
        <authorList>
            <person name="Yamashiro T."/>
            <person name="Shiraishi A."/>
            <person name="Nakayama K."/>
            <person name="Satake H."/>
        </authorList>
    </citation>
    <scope>NUCLEOTIDE SEQUENCE</scope>
</reference>
<evidence type="ECO:0000313" key="2">
    <source>
        <dbReference type="EMBL" id="GJT07502.1"/>
    </source>
</evidence>
<protein>
    <submittedName>
        <fullName evidence="2">Uncharacterized protein</fullName>
    </submittedName>
</protein>
<dbReference type="Proteomes" id="UP001151760">
    <property type="component" value="Unassembled WGS sequence"/>
</dbReference>
<keyword evidence="3" id="KW-1185">Reference proteome</keyword>
<comment type="caution">
    <text evidence="2">The sequence shown here is derived from an EMBL/GenBank/DDBJ whole genome shotgun (WGS) entry which is preliminary data.</text>
</comment>
<evidence type="ECO:0000256" key="1">
    <source>
        <dbReference type="SAM" id="MobiDB-lite"/>
    </source>
</evidence>